<accession>A0A3D9CIT5</accession>
<protein>
    <submittedName>
        <fullName evidence="3">Glycosyltransferase family 1 protein</fullName>
    </submittedName>
</protein>
<dbReference type="Pfam" id="PF00534">
    <property type="entry name" value="Glycos_transf_1"/>
    <property type="match status" value="1"/>
</dbReference>
<feature type="transmembrane region" description="Helical" evidence="1">
    <location>
        <begin position="81"/>
        <end position="103"/>
    </location>
</feature>
<dbReference type="GO" id="GO:0016757">
    <property type="term" value="F:glycosyltransferase activity"/>
    <property type="evidence" value="ECO:0007669"/>
    <property type="project" value="InterPro"/>
</dbReference>
<gene>
    <name evidence="3" type="ORF">DRF59_15430</name>
</gene>
<dbReference type="SUPFAM" id="SSF53756">
    <property type="entry name" value="UDP-Glycosyltransferase/glycogen phosphorylase"/>
    <property type="match status" value="1"/>
</dbReference>
<dbReference type="InterPro" id="IPR001296">
    <property type="entry name" value="Glyco_trans_1"/>
</dbReference>
<evidence type="ECO:0000313" key="4">
    <source>
        <dbReference type="Proteomes" id="UP000256769"/>
    </source>
</evidence>
<keyword evidence="1" id="KW-0472">Membrane</keyword>
<dbReference type="AlphaFoldDB" id="A0A3D9CIT5"/>
<keyword evidence="4" id="KW-1185">Reference proteome</keyword>
<dbReference type="EMBL" id="QNUE01000013">
    <property type="protein sequence ID" value="REC65635.1"/>
    <property type="molecule type" value="Genomic_DNA"/>
</dbReference>
<feature type="domain" description="Glycosyl transferase family 1" evidence="2">
    <location>
        <begin position="186"/>
        <end position="344"/>
    </location>
</feature>
<sequence>MREKICLIYNYAQHYRLGVFKLMDQQMECDFYFGDKMSDVKKLDYNELKGFKKELKNVPLFSNFYWQKGAVSLFFKDYKKYIILGEYYCLSTWLILFFSIFSSKKVYLWSHGWYGKESFVIKLIKKIFFSMATGIFLYGEYAKKLMIKEGFKPSKLYVIYNSLNYKEQIGIRKKLIKSDIYPDHFENKFPVLIFIGRLTKVKKLHYILEAQKKLREQGLLLNLVIIGNGEEKEFLSSKVLEYGLKDYVWFVGQLYEENAIAEYIFNADLCISPGNVGLTAMHTLMYGTPVITHNNFALQMPEFEALTIDKTGDFFEHESVSSLAIKIHQWFQKDLSREEIRENCYHIIDKKFNPDFQVSEIKKVMYGY</sequence>
<proteinExistence type="predicted"/>
<evidence type="ECO:0000259" key="2">
    <source>
        <dbReference type="Pfam" id="PF00534"/>
    </source>
</evidence>
<evidence type="ECO:0000256" key="1">
    <source>
        <dbReference type="SAM" id="Phobius"/>
    </source>
</evidence>
<feature type="transmembrane region" description="Helical" evidence="1">
    <location>
        <begin position="123"/>
        <end position="142"/>
    </location>
</feature>
<keyword evidence="1" id="KW-1133">Transmembrane helix</keyword>
<name>A0A3D9CIT5_9FLAO</name>
<dbReference type="Proteomes" id="UP000256769">
    <property type="component" value="Unassembled WGS sequence"/>
</dbReference>
<keyword evidence="1" id="KW-0812">Transmembrane</keyword>
<reference evidence="3 4" key="1">
    <citation type="journal article" date="2007" name="Int. J. Syst. Evol. Microbiol.">
        <title>Chryseobacterium flavum sp. nov., isolated from polluted soil.</title>
        <authorList>
            <person name="Zhou Y."/>
            <person name="Dong J."/>
            <person name="Wang X."/>
            <person name="Huang X."/>
            <person name="Zhang K.Y."/>
            <person name="Zhang Y.Q."/>
            <person name="Guo Y.F."/>
            <person name="Lai R."/>
            <person name="Li W.J."/>
        </authorList>
    </citation>
    <scope>NUCLEOTIDE SEQUENCE [LARGE SCALE GENOMIC DNA]</scope>
    <source>
        <strain evidence="3 4">KCTC 12877</strain>
    </source>
</reference>
<dbReference type="Gene3D" id="3.40.50.2000">
    <property type="entry name" value="Glycogen Phosphorylase B"/>
    <property type="match status" value="2"/>
</dbReference>
<dbReference type="PANTHER" id="PTHR12526:SF637">
    <property type="entry name" value="GLYCOSYLTRANSFERASE EPSF-RELATED"/>
    <property type="match status" value="1"/>
</dbReference>
<comment type="caution">
    <text evidence="3">The sequence shown here is derived from an EMBL/GenBank/DDBJ whole genome shotgun (WGS) entry which is preliminary data.</text>
</comment>
<evidence type="ECO:0000313" key="3">
    <source>
        <dbReference type="EMBL" id="REC65635.1"/>
    </source>
</evidence>
<dbReference type="OrthoDB" id="9790710at2"/>
<organism evidence="3 4">
    <name type="scientific">Chryseobacterium flavum</name>
    <dbReference type="NCBI Taxonomy" id="415851"/>
    <lineage>
        <taxon>Bacteria</taxon>
        <taxon>Pseudomonadati</taxon>
        <taxon>Bacteroidota</taxon>
        <taxon>Flavobacteriia</taxon>
        <taxon>Flavobacteriales</taxon>
        <taxon>Weeksellaceae</taxon>
        <taxon>Chryseobacterium group</taxon>
        <taxon>Chryseobacterium</taxon>
    </lineage>
</organism>
<dbReference type="RefSeq" id="WP_115962276.1">
    <property type="nucleotide sequence ID" value="NZ_CBCRVL010000012.1"/>
</dbReference>
<dbReference type="PANTHER" id="PTHR12526">
    <property type="entry name" value="GLYCOSYLTRANSFERASE"/>
    <property type="match status" value="1"/>
</dbReference>
<keyword evidence="3" id="KW-0808">Transferase</keyword>